<dbReference type="EMBL" id="LXQA010635837">
    <property type="protein sequence ID" value="MCI63362.1"/>
    <property type="molecule type" value="Genomic_DNA"/>
</dbReference>
<dbReference type="Proteomes" id="UP000265520">
    <property type="component" value="Unassembled WGS sequence"/>
</dbReference>
<feature type="non-terminal residue" evidence="2">
    <location>
        <position position="86"/>
    </location>
</feature>
<feature type="non-terminal residue" evidence="2">
    <location>
        <position position="1"/>
    </location>
</feature>
<organism evidence="2 3">
    <name type="scientific">Trifolium medium</name>
    <dbReference type="NCBI Taxonomy" id="97028"/>
    <lineage>
        <taxon>Eukaryota</taxon>
        <taxon>Viridiplantae</taxon>
        <taxon>Streptophyta</taxon>
        <taxon>Embryophyta</taxon>
        <taxon>Tracheophyta</taxon>
        <taxon>Spermatophyta</taxon>
        <taxon>Magnoliopsida</taxon>
        <taxon>eudicotyledons</taxon>
        <taxon>Gunneridae</taxon>
        <taxon>Pentapetalae</taxon>
        <taxon>rosids</taxon>
        <taxon>fabids</taxon>
        <taxon>Fabales</taxon>
        <taxon>Fabaceae</taxon>
        <taxon>Papilionoideae</taxon>
        <taxon>50 kb inversion clade</taxon>
        <taxon>NPAAA clade</taxon>
        <taxon>Hologalegina</taxon>
        <taxon>IRL clade</taxon>
        <taxon>Trifolieae</taxon>
        <taxon>Trifolium</taxon>
    </lineage>
</organism>
<evidence type="ECO:0000313" key="2">
    <source>
        <dbReference type="EMBL" id="MCI63362.1"/>
    </source>
</evidence>
<comment type="caution">
    <text evidence="2">The sequence shown here is derived from an EMBL/GenBank/DDBJ whole genome shotgun (WGS) entry which is preliminary data.</text>
</comment>
<reference evidence="2 3" key="1">
    <citation type="journal article" date="2018" name="Front. Plant Sci.">
        <title>Red Clover (Trifolium pratense) and Zigzag Clover (T. medium) - A Picture of Genomic Similarities and Differences.</title>
        <authorList>
            <person name="Dluhosova J."/>
            <person name="Istvanek J."/>
            <person name="Nedelnik J."/>
            <person name="Repkova J."/>
        </authorList>
    </citation>
    <scope>NUCLEOTIDE SEQUENCE [LARGE SCALE GENOMIC DNA]</scope>
    <source>
        <strain evidence="3">cv. 10/8</strain>
        <tissue evidence="2">Leaf</tissue>
    </source>
</reference>
<name>A0A392TQV0_9FABA</name>
<evidence type="ECO:0000313" key="3">
    <source>
        <dbReference type="Proteomes" id="UP000265520"/>
    </source>
</evidence>
<dbReference type="AlphaFoldDB" id="A0A392TQV0"/>
<proteinExistence type="predicted"/>
<protein>
    <submittedName>
        <fullName evidence="2">Sulfate transporter</fullName>
    </submittedName>
</protein>
<evidence type="ECO:0000256" key="1">
    <source>
        <dbReference type="SAM" id="MobiDB-lite"/>
    </source>
</evidence>
<accession>A0A392TQV0</accession>
<feature type="region of interest" description="Disordered" evidence="1">
    <location>
        <begin position="1"/>
        <end position="20"/>
    </location>
</feature>
<keyword evidence="3" id="KW-1185">Reference proteome</keyword>
<sequence>DTQEKGNHVGAQENEARQNVSITTMCPGEDEIPVSRTYVRKYRTAADDVQWAQHDMVATVVNGEAVSMVQNRIEDAGFKELDILPL</sequence>